<evidence type="ECO:0000313" key="5">
    <source>
        <dbReference type="EMBL" id="CAA7033102.1"/>
    </source>
</evidence>
<comment type="caution">
    <text evidence="5">The sequence shown here is derived from an EMBL/GenBank/DDBJ whole genome shotgun (WGS) entry which is preliminary data.</text>
</comment>
<comment type="subcellular location">
    <subcellularLocation>
        <location evidence="1">Membrane</location>
        <topology evidence="1">Single-pass type I membrane protein</topology>
    </subcellularLocation>
</comment>
<feature type="signal peptide" evidence="4">
    <location>
        <begin position="1"/>
        <end position="19"/>
    </location>
</feature>
<gene>
    <name evidence="5" type="ORF">MERR_LOCUS20337</name>
</gene>
<keyword evidence="2 4" id="KW-0732">Signal</keyword>
<organism evidence="5 6">
    <name type="scientific">Microthlaspi erraticum</name>
    <dbReference type="NCBI Taxonomy" id="1685480"/>
    <lineage>
        <taxon>Eukaryota</taxon>
        <taxon>Viridiplantae</taxon>
        <taxon>Streptophyta</taxon>
        <taxon>Embryophyta</taxon>
        <taxon>Tracheophyta</taxon>
        <taxon>Spermatophyta</taxon>
        <taxon>Magnoliopsida</taxon>
        <taxon>eudicotyledons</taxon>
        <taxon>Gunneridae</taxon>
        <taxon>Pentapetalae</taxon>
        <taxon>rosids</taxon>
        <taxon>malvids</taxon>
        <taxon>Brassicales</taxon>
        <taxon>Brassicaceae</taxon>
        <taxon>Coluteocarpeae</taxon>
        <taxon>Microthlaspi</taxon>
    </lineage>
</organism>
<keyword evidence="3" id="KW-0675">Receptor</keyword>
<dbReference type="PANTHER" id="PTHR48053:SF71">
    <property type="entry name" value="LEUCINE RICH REPEAT FAMILY PROTEIN, EXPRESSED"/>
    <property type="match status" value="1"/>
</dbReference>
<dbReference type="EMBL" id="CACVBM020001129">
    <property type="protein sequence ID" value="CAA7033102.1"/>
    <property type="molecule type" value="Genomic_DNA"/>
</dbReference>
<dbReference type="InterPro" id="IPR001611">
    <property type="entry name" value="Leu-rich_rpt"/>
</dbReference>
<evidence type="ECO:0000256" key="3">
    <source>
        <dbReference type="ARBA" id="ARBA00023170"/>
    </source>
</evidence>
<dbReference type="AlphaFoldDB" id="A0A6D2IRJ9"/>
<dbReference type="Gene3D" id="3.80.10.10">
    <property type="entry name" value="Ribonuclease Inhibitor"/>
    <property type="match status" value="1"/>
</dbReference>
<protein>
    <submittedName>
        <fullName evidence="5">Uncharacterized protein</fullName>
    </submittedName>
</protein>
<sequence>MRSMRLFLLLALSALMLLGIWFTEKLISKGCSNSSLEFLKTEELSFPHGITQTLYATGMGYMWPQTQESYSFGPWRIATGRGDITILVIFRFSYHLVSNNSFGGTIPQELGNLFRLKDLNMFSNFLGGTIPARLSNCSRLLRLRVDSNDLGGRYSFRTRVIDKALCLYLVETT</sequence>
<dbReference type="SUPFAM" id="SSF52058">
    <property type="entry name" value="L domain-like"/>
    <property type="match status" value="1"/>
</dbReference>
<evidence type="ECO:0000256" key="4">
    <source>
        <dbReference type="SAM" id="SignalP"/>
    </source>
</evidence>
<evidence type="ECO:0000256" key="1">
    <source>
        <dbReference type="ARBA" id="ARBA00004479"/>
    </source>
</evidence>
<proteinExistence type="predicted"/>
<dbReference type="PANTHER" id="PTHR48053">
    <property type="entry name" value="LEUCINE RICH REPEAT FAMILY PROTEIN, EXPRESSED"/>
    <property type="match status" value="1"/>
</dbReference>
<dbReference type="Pfam" id="PF00560">
    <property type="entry name" value="LRR_1"/>
    <property type="match status" value="2"/>
</dbReference>
<dbReference type="GO" id="GO:0016020">
    <property type="term" value="C:membrane"/>
    <property type="evidence" value="ECO:0007669"/>
    <property type="project" value="UniProtKB-SubCell"/>
</dbReference>
<dbReference type="InterPro" id="IPR032675">
    <property type="entry name" value="LRR_dom_sf"/>
</dbReference>
<feature type="chain" id="PRO_5025491532" evidence="4">
    <location>
        <begin position="20"/>
        <end position="173"/>
    </location>
</feature>
<dbReference type="InterPro" id="IPR051716">
    <property type="entry name" value="Plant_RL_S/T_kinase"/>
</dbReference>
<evidence type="ECO:0000256" key="2">
    <source>
        <dbReference type="ARBA" id="ARBA00022729"/>
    </source>
</evidence>
<name>A0A6D2IRJ9_9BRAS</name>
<keyword evidence="6" id="KW-1185">Reference proteome</keyword>
<dbReference type="OrthoDB" id="676979at2759"/>
<evidence type="ECO:0000313" key="6">
    <source>
        <dbReference type="Proteomes" id="UP000467841"/>
    </source>
</evidence>
<dbReference type="Proteomes" id="UP000467841">
    <property type="component" value="Unassembled WGS sequence"/>
</dbReference>
<accession>A0A6D2IRJ9</accession>
<reference evidence="5" key="1">
    <citation type="submission" date="2020-01" db="EMBL/GenBank/DDBJ databases">
        <authorList>
            <person name="Mishra B."/>
        </authorList>
    </citation>
    <scope>NUCLEOTIDE SEQUENCE [LARGE SCALE GENOMIC DNA]</scope>
</reference>